<evidence type="ECO:0000256" key="5">
    <source>
        <dbReference type="ARBA" id="ARBA00023284"/>
    </source>
</evidence>
<dbReference type="PROSITE" id="PS51352">
    <property type="entry name" value="THIOREDOXIN_2"/>
    <property type="match status" value="1"/>
</dbReference>
<dbReference type="PANTHER" id="PTHR42852:SF6">
    <property type="entry name" value="THIOL:DISULFIDE INTERCHANGE PROTEIN DSBE"/>
    <property type="match status" value="1"/>
</dbReference>
<dbReference type="GO" id="GO:0017004">
    <property type="term" value="P:cytochrome complex assembly"/>
    <property type="evidence" value="ECO:0007669"/>
    <property type="project" value="UniProtKB-KW"/>
</dbReference>
<dbReference type="GO" id="GO:0016491">
    <property type="term" value="F:oxidoreductase activity"/>
    <property type="evidence" value="ECO:0007669"/>
    <property type="project" value="InterPro"/>
</dbReference>
<comment type="subcellular location">
    <subcellularLocation>
        <location evidence="1">Cell envelope</location>
    </subcellularLocation>
</comment>
<name>A0A2K8N5I7_9BACL</name>
<dbReference type="EMBL" id="CP024955">
    <property type="protein sequence ID" value="ATY84067.1"/>
    <property type="molecule type" value="Genomic_DNA"/>
</dbReference>
<protein>
    <submittedName>
        <fullName evidence="7">TlpA family protein disulfide reductase</fullName>
    </submittedName>
</protein>
<dbReference type="SUPFAM" id="SSF52833">
    <property type="entry name" value="Thioredoxin-like"/>
    <property type="match status" value="1"/>
</dbReference>
<evidence type="ECO:0000256" key="1">
    <source>
        <dbReference type="ARBA" id="ARBA00004196"/>
    </source>
</evidence>
<dbReference type="GO" id="GO:0030313">
    <property type="term" value="C:cell envelope"/>
    <property type="evidence" value="ECO:0007669"/>
    <property type="project" value="UniProtKB-SubCell"/>
</dbReference>
<feature type="domain" description="Thioredoxin" evidence="6">
    <location>
        <begin position="46"/>
        <end position="185"/>
    </location>
</feature>
<organism evidence="7 8">
    <name type="scientific">Kyrpidia spormannii</name>
    <dbReference type="NCBI Taxonomy" id="2055160"/>
    <lineage>
        <taxon>Bacteria</taxon>
        <taxon>Bacillati</taxon>
        <taxon>Bacillota</taxon>
        <taxon>Bacilli</taxon>
        <taxon>Bacillales</taxon>
        <taxon>Alicyclobacillaceae</taxon>
        <taxon>Kyrpidia</taxon>
    </lineage>
</organism>
<dbReference type="InterPro" id="IPR013766">
    <property type="entry name" value="Thioredoxin_domain"/>
</dbReference>
<keyword evidence="8" id="KW-1185">Reference proteome</keyword>
<evidence type="ECO:0000313" key="7">
    <source>
        <dbReference type="EMBL" id="ATY84067.1"/>
    </source>
</evidence>
<evidence type="ECO:0000259" key="6">
    <source>
        <dbReference type="PROSITE" id="PS51352"/>
    </source>
</evidence>
<accession>A0A2K8N5I7</accession>
<evidence type="ECO:0000256" key="3">
    <source>
        <dbReference type="ARBA" id="ARBA00022968"/>
    </source>
</evidence>
<gene>
    <name evidence="7" type="ORF">CVV65_03120</name>
</gene>
<dbReference type="AlphaFoldDB" id="A0A2K8N5I7"/>
<dbReference type="InterPro" id="IPR000866">
    <property type="entry name" value="AhpC/TSA"/>
</dbReference>
<dbReference type="PANTHER" id="PTHR42852">
    <property type="entry name" value="THIOL:DISULFIDE INTERCHANGE PROTEIN DSBE"/>
    <property type="match status" value="1"/>
</dbReference>
<dbReference type="KEGG" id="kyr:CVV65_03120"/>
<dbReference type="InterPro" id="IPR017937">
    <property type="entry name" value="Thioredoxin_CS"/>
</dbReference>
<evidence type="ECO:0000256" key="2">
    <source>
        <dbReference type="ARBA" id="ARBA00022748"/>
    </source>
</evidence>
<keyword evidence="3" id="KW-0812">Transmembrane</keyword>
<dbReference type="InterPro" id="IPR036249">
    <property type="entry name" value="Thioredoxin-like_sf"/>
</dbReference>
<keyword evidence="5" id="KW-0676">Redox-active center</keyword>
<dbReference type="OrthoDB" id="25753at2"/>
<dbReference type="Gene3D" id="3.40.30.10">
    <property type="entry name" value="Glutaredoxin"/>
    <property type="match status" value="1"/>
</dbReference>
<keyword evidence="2" id="KW-0201">Cytochrome c-type biogenesis</keyword>
<proteinExistence type="predicted"/>
<dbReference type="CDD" id="cd02966">
    <property type="entry name" value="TlpA_like_family"/>
    <property type="match status" value="1"/>
</dbReference>
<keyword evidence="4" id="KW-1015">Disulfide bond</keyword>
<reference evidence="8" key="1">
    <citation type="submission" date="2017-11" db="EMBL/GenBank/DDBJ databases">
        <title>Complete Genome Sequence of Kyrpidia sp. Strain EA-1, a thermophilic, hydrogen-oxidizing Bacterium, isolated from the Azores.</title>
        <authorList>
            <person name="Reiner J.E."/>
            <person name="Lapp C.J."/>
            <person name="Bunk B."/>
            <person name="Gescher J."/>
        </authorList>
    </citation>
    <scope>NUCLEOTIDE SEQUENCE [LARGE SCALE GENOMIC DNA]</scope>
    <source>
        <strain evidence="8">EA-1</strain>
    </source>
</reference>
<dbReference type="PROSITE" id="PS00194">
    <property type="entry name" value="THIOREDOXIN_1"/>
    <property type="match status" value="1"/>
</dbReference>
<evidence type="ECO:0000313" key="8">
    <source>
        <dbReference type="Proteomes" id="UP000231932"/>
    </source>
</evidence>
<dbReference type="RefSeq" id="WP_100666899.1">
    <property type="nucleotide sequence ID" value="NZ_CP024955.1"/>
</dbReference>
<dbReference type="Proteomes" id="UP000231932">
    <property type="component" value="Chromosome"/>
</dbReference>
<dbReference type="GO" id="GO:0016209">
    <property type="term" value="F:antioxidant activity"/>
    <property type="evidence" value="ECO:0007669"/>
    <property type="project" value="InterPro"/>
</dbReference>
<dbReference type="Pfam" id="PF00578">
    <property type="entry name" value="AhpC-TSA"/>
    <property type="match status" value="1"/>
</dbReference>
<evidence type="ECO:0000256" key="4">
    <source>
        <dbReference type="ARBA" id="ARBA00023157"/>
    </source>
</evidence>
<dbReference type="InterPro" id="IPR050553">
    <property type="entry name" value="Thioredoxin_ResA/DsbE_sf"/>
</dbReference>
<keyword evidence="3" id="KW-0735">Signal-anchor</keyword>
<sequence length="187" mass="20375">MTGKRKSGMGFTIFVVVVLLIAVAVVINVTKSNGSEAGAGGGAALPIKGYQAPDFTLKTFDGQAVTLSQMKGKPVFLNFWASWCPPCQAETPDLVEMHKKYGDKIAFYGINLTQQDDQQKALDFIKNYKIDYPVLSDAEGKVSDLYRVQAIPTSVFIAPDGKIVELVQGLMTKQDMDRLFGELASTK</sequence>